<dbReference type="EMBL" id="CP000236">
    <property type="protein sequence ID" value="ABD45344.1"/>
    <property type="molecule type" value="Genomic_DNA"/>
</dbReference>
<reference evidence="1 2" key="1">
    <citation type="journal article" date="2006" name="PLoS Genet.">
        <title>Comparative genomics of emerging human ehrlichiosis agents.</title>
        <authorList>
            <person name="Dunning Hotopp J.C."/>
            <person name="Lin M."/>
            <person name="Madupu R."/>
            <person name="Crabtree J."/>
            <person name="Angiuoli S.V."/>
            <person name="Eisen J.A."/>
            <person name="Seshadri R."/>
            <person name="Ren Q."/>
            <person name="Wu M."/>
            <person name="Utterback T.R."/>
            <person name="Smith S."/>
            <person name="Lewis M."/>
            <person name="Khouri H."/>
            <person name="Zhang C."/>
            <person name="Niu H."/>
            <person name="Lin Q."/>
            <person name="Ohashi N."/>
            <person name="Zhi N."/>
            <person name="Nelson W."/>
            <person name="Brinkac L.M."/>
            <person name="Dodson R.J."/>
            <person name="Rosovitz M.J."/>
            <person name="Sundaram J."/>
            <person name="Daugherty S.C."/>
            <person name="Davidsen T."/>
            <person name="Durkin A.S."/>
            <person name="Gwinn M."/>
            <person name="Haft D.H."/>
            <person name="Selengut J.D."/>
            <person name="Sullivan S.A."/>
            <person name="Zafar N."/>
            <person name="Zhou L."/>
            <person name="Benahmed F."/>
            <person name="Forberger H."/>
            <person name="Halpin R."/>
            <person name="Mulligan S."/>
            <person name="Robinson J."/>
            <person name="White O."/>
            <person name="Rikihisa Y."/>
            <person name="Tettelin H."/>
        </authorList>
    </citation>
    <scope>NUCLEOTIDE SEQUENCE [LARGE SCALE GENOMIC DNA]</scope>
    <source>
        <strain evidence="2">ATCC CRL-10679 / Arkansas</strain>
    </source>
</reference>
<evidence type="ECO:0000313" key="2">
    <source>
        <dbReference type="Proteomes" id="UP000008320"/>
    </source>
</evidence>
<dbReference type="AlphaFoldDB" id="Q2GI25"/>
<protein>
    <submittedName>
        <fullName evidence="1">Uncharacterized protein</fullName>
    </submittedName>
</protein>
<dbReference type="HOGENOM" id="CLU_3006974_0_0_5"/>
<dbReference type="STRING" id="205920.ECH_0078"/>
<evidence type="ECO:0000313" key="1">
    <source>
        <dbReference type="EMBL" id="ABD45344.1"/>
    </source>
</evidence>
<dbReference type="KEGG" id="ech:ECH_0078"/>
<accession>Q2GI25</accession>
<gene>
    <name evidence="1" type="ordered locus">ECH_0078</name>
</gene>
<dbReference type="RefSeq" id="WP_011452383.1">
    <property type="nucleotide sequence ID" value="NC_007799.1"/>
</dbReference>
<dbReference type="Proteomes" id="UP000008320">
    <property type="component" value="Chromosome"/>
</dbReference>
<proteinExistence type="predicted"/>
<name>Q2GI25_EHRCR</name>
<sequence>MRLSRLHKKAFSSEDVKQQEKQKLHLIISTNNSSSNIVFHINSKSQILEPGYKMYE</sequence>
<organism evidence="1 2">
    <name type="scientific">Ehrlichia chaffeensis (strain ATCC CRL-10679 / Arkansas)</name>
    <dbReference type="NCBI Taxonomy" id="205920"/>
    <lineage>
        <taxon>Bacteria</taxon>
        <taxon>Pseudomonadati</taxon>
        <taxon>Pseudomonadota</taxon>
        <taxon>Alphaproteobacteria</taxon>
        <taxon>Rickettsiales</taxon>
        <taxon>Anaplasmataceae</taxon>
        <taxon>Ehrlichia</taxon>
    </lineage>
</organism>
<keyword evidence="2" id="KW-1185">Reference proteome</keyword>